<keyword evidence="3" id="KW-1185">Reference proteome</keyword>
<comment type="caution">
    <text evidence="2">The sequence shown here is derived from an EMBL/GenBank/DDBJ whole genome shotgun (WGS) entry which is preliminary data.</text>
</comment>
<sequence length="104" mass="11642">MDRKGGWIKEKGSGEKARTGESLRQMSPSPQIDGSWPVSTPSFDPAVLCKNDLLMQGHSRSGAKNEPTCPCEDLTWTQLGLVLAEVYERPLCLQQWWVIWGEPL</sequence>
<feature type="compositionally biased region" description="Polar residues" evidence="1">
    <location>
        <begin position="22"/>
        <end position="39"/>
    </location>
</feature>
<name>A0ABR3LNB6_9TELE</name>
<feature type="compositionally biased region" description="Basic and acidic residues" evidence="1">
    <location>
        <begin position="1"/>
        <end position="21"/>
    </location>
</feature>
<dbReference type="Proteomes" id="UP001558613">
    <property type="component" value="Unassembled WGS sequence"/>
</dbReference>
<evidence type="ECO:0000256" key="1">
    <source>
        <dbReference type="SAM" id="MobiDB-lite"/>
    </source>
</evidence>
<gene>
    <name evidence="2" type="ORF">QQF64_017932</name>
</gene>
<dbReference type="EMBL" id="JAYMGO010000021">
    <property type="protein sequence ID" value="KAL1253239.1"/>
    <property type="molecule type" value="Genomic_DNA"/>
</dbReference>
<feature type="region of interest" description="Disordered" evidence="1">
    <location>
        <begin position="1"/>
        <end position="39"/>
    </location>
</feature>
<proteinExistence type="predicted"/>
<organism evidence="2 3">
    <name type="scientific">Cirrhinus molitorella</name>
    <name type="common">mud carp</name>
    <dbReference type="NCBI Taxonomy" id="172907"/>
    <lineage>
        <taxon>Eukaryota</taxon>
        <taxon>Metazoa</taxon>
        <taxon>Chordata</taxon>
        <taxon>Craniata</taxon>
        <taxon>Vertebrata</taxon>
        <taxon>Euteleostomi</taxon>
        <taxon>Actinopterygii</taxon>
        <taxon>Neopterygii</taxon>
        <taxon>Teleostei</taxon>
        <taxon>Ostariophysi</taxon>
        <taxon>Cypriniformes</taxon>
        <taxon>Cyprinidae</taxon>
        <taxon>Labeoninae</taxon>
        <taxon>Labeonini</taxon>
        <taxon>Cirrhinus</taxon>
    </lineage>
</organism>
<reference evidence="2 3" key="1">
    <citation type="submission" date="2023-09" db="EMBL/GenBank/DDBJ databases">
        <authorList>
            <person name="Wang M."/>
        </authorList>
    </citation>
    <scope>NUCLEOTIDE SEQUENCE [LARGE SCALE GENOMIC DNA]</scope>
    <source>
        <strain evidence="2">GT-2023</strain>
        <tissue evidence="2">Liver</tissue>
    </source>
</reference>
<evidence type="ECO:0000313" key="2">
    <source>
        <dbReference type="EMBL" id="KAL1253239.1"/>
    </source>
</evidence>
<protein>
    <submittedName>
        <fullName evidence="2">Uncharacterized protein</fullName>
    </submittedName>
</protein>
<evidence type="ECO:0000313" key="3">
    <source>
        <dbReference type="Proteomes" id="UP001558613"/>
    </source>
</evidence>
<accession>A0ABR3LNB6</accession>